<comment type="caution">
    <text evidence="1">The sequence shown here is derived from an EMBL/GenBank/DDBJ whole genome shotgun (WGS) entry which is preliminary data.</text>
</comment>
<gene>
    <name evidence="1" type="ORF">ACOLOM_LOCUS13981</name>
</gene>
<protein>
    <submittedName>
        <fullName evidence="1">6882_t:CDS:1</fullName>
    </submittedName>
</protein>
<dbReference type="Proteomes" id="UP000789525">
    <property type="component" value="Unassembled WGS sequence"/>
</dbReference>
<feature type="non-terminal residue" evidence="1">
    <location>
        <position position="66"/>
    </location>
</feature>
<proteinExistence type="predicted"/>
<dbReference type="EMBL" id="CAJVPT010066796">
    <property type="protein sequence ID" value="CAG8773973.1"/>
    <property type="molecule type" value="Genomic_DNA"/>
</dbReference>
<name>A0ACA9R2Y9_9GLOM</name>
<evidence type="ECO:0000313" key="2">
    <source>
        <dbReference type="Proteomes" id="UP000789525"/>
    </source>
</evidence>
<organism evidence="1 2">
    <name type="scientific">Acaulospora colombiana</name>
    <dbReference type="NCBI Taxonomy" id="27376"/>
    <lineage>
        <taxon>Eukaryota</taxon>
        <taxon>Fungi</taxon>
        <taxon>Fungi incertae sedis</taxon>
        <taxon>Mucoromycota</taxon>
        <taxon>Glomeromycotina</taxon>
        <taxon>Glomeromycetes</taxon>
        <taxon>Diversisporales</taxon>
        <taxon>Acaulosporaceae</taxon>
        <taxon>Acaulospora</taxon>
    </lineage>
</organism>
<feature type="non-terminal residue" evidence="1">
    <location>
        <position position="1"/>
    </location>
</feature>
<accession>A0ACA9R2Y9</accession>
<keyword evidence="2" id="KW-1185">Reference proteome</keyword>
<reference evidence="1" key="1">
    <citation type="submission" date="2021-06" db="EMBL/GenBank/DDBJ databases">
        <authorList>
            <person name="Kallberg Y."/>
            <person name="Tangrot J."/>
            <person name="Rosling A."/>
        </authorList>
    </citation>
    <scope>NUCLEOTIDE SEQUENCE</scope>
    <source>
        <strain evidence="1">CL356</strain>
    </source>
</reference>
<sequence length="66" mass="7350">RVLVRGWICETLDPYTTENYAIPSTRCTFLSAVDFAGAVPAAYNSVLNALKRGRRKAGVFNEETRI</sequence>
<evidence type="ECO:0000313" key="1">
    <source>
        <dbReference type="EMBL" id="CAG8773973.1"/>
    </source>
</evidence>